<evidence type="ECO:0000313" key="6">
    <source>
        <dbReference type="Proteomes" id="UP001566132"/>
    </source>
</evidence>
<comment type="similarity">
    <text evidence="1">Belongs to the UPF0545 family.</text>
</comment>
<keyword evidence="6" id="KW-1185">Reference proteome</keyword>
<sequence>MSDPENTAKQEQIENEWMIKQCFVYDEEYNDCTSIKARFNQLFIFGKTIDCGQWKRDSINCYKWRDNKDVQAAVSLCKILCNRKLYYKYILQKAVIESEKNRKNERLLAHYKNNVWTKRKTPPENWNAPLPEHMQKEYETTYLYVKSKELKGEIPQSYDPNFKICTIL</sequence>
<name>A0ABD1EPE1_HYPHA</name>
<comment type="subcellular location">
    <subcellularLocation>
        <location evidence="2">Synaptic cleft</location>
    </subcellularLocation>
</comment>
<organism evidence="5 6">
    <name type="scientific">Hypothenemus hampei</name>
    <name type="common">Coffee berry borer</name>
    <dbReference type="NCBI Taxonomy" id="57062"/>
    <lineage>
        <taxon>Eukaryota</taxon>
        <taxon>Metazoa</taxon>
        <taxon>Ecdysozoa</taxon>
        <taxon>Arthropoda</taxon>
        <taxon>Hexapoda</taxon>
        <taxon>Insecta</taxon>
        <taxon>Pterygota</taxon>
        <taxon>Neoptera</taxon>
        <taxon>Endopterygota</taxon>
        <taxon>Coleoptera</taxon>
        <taxon>Polyphaga</taxon>
        <taxon>Cucujiformia</taxon>
        <taxon>Curculionidae</taxon>
        <taxon>Scolytinae</taxon>
        <taxon>Hypothenemus</taxon>
    </lineage>
</organism>
<evidence type="ECO:0000256" key="1">
    <source>
        <dbReference type="ARBA" id="ARBA00006412"/>
    </source>
</evidence>
<comment type="caution">
    <text evidence="5">The sequence shown here is derived from an EMBL/GenBank/DDBJ whole genome shotgun (WGS) entry which is preliminary data.</text>
</comment>
<evidence type="ECO:0000256" key="4">
    <source>
        <dbReference type="ARBA" id="ARBA00044235"/>
    </source>
</evidence>
<evidence type="ECO:0000256" key="3">
    <source>
        <dbReference type="ARBA" id="ARBA00044072"/>
    </source>
</evidence>
<accession>A0ABD1EPE1</accession>
<reference evidence="5 6" key="1">
    <citation type="submission" date="2024-05" db="EMBL/GenBank/DDBJ databases">
        <title>Genetic variation in Jamaican populations of the coffee berry borer (Hypothenemus hampei).</title>
        <authorList>
            <person name="Errbii M."/>
            <person name="Myrie A."/>
        </authorList>
    </citation>
    <scope>NUCLEOTIDE SEQUENCE [LARGE SCALE GENOMIC DNA]</scope>
    <source>
        <strain evidence="5">JA-Hopewell-2020-01-JO</strain>
        <tissue evidence="5">Whole body</tissue>
    </source>
</reference>
<dbReference type="PANTHER" id="PTHR28052:SF1">
    <property type="entry name" value="UPF0545 PROTEIN C22ORF39"/>
    <property type="match status" value="1"/>
</dbReference>
<evidence type="ECO:0000256" key="2">
    <source>
        <dbReference type="ARBA" id="ARBA00043942"/>
    </source>
</evidence>
<dbReference type="AlphaFoldDB" id="A0ABD1EPE1"/>
<gene>
    <name evidence="5" type="ORF">ABEB36_008526</name>
</gene>
<dbReference type="GO" id="GO:0043083">
    <property type="term" value="C:synaptic cleft"/>
    <property type="evidence" value="ECO:0007669"/>
    <property type="project" value="UniProtKB-SubCell"/>
</dbReference>
<dbReference type="EMBL" id="JBDJPC010000006">
    <property type="protein sequence ID" value="KAL1497593.1"/>
    <property type="molecule type" value="Genomic_DNA"/>
</dbReference>
<dbReference type="InterPro" id="IPR021475">
    <property type="entry name" value="Pants/Emi1-like"/>
</dbReference>
<protein>
    <recommendedName>
        <fullName evidence="3">Synaptic plasticity regulator PANTS</fullName>
    </recommendedName>
    <alternativeName>
        <fullName evidence="4">Plasticity-associated neural transcript short</fullName>
    </alternativeName>
</protein>
<dbReference type="Proteomes" id="UP001566132">
    <property type="component" value="Unassembled WGS sequence"/>
</dbReference>
<dbReference type="Pfam" id="PF11326">
    <property type="entry name" value="PANTS-like"/>
    <property type="match status" value="1"/>
</dbReference>
<dbReference type="PANTHER" id="PTHR28052">
    <property type="entry name" value="UPF0545 PROTEIN C22ORF39"/>
    <property type="match status" value="1"/>
</dbReference>
<evidence type="ECO:0000313" key="5">
    <source>
        <dbReference type="EMBL" id="KAL1497593.1"/>
    </source>
</evidence>
<proteinExistence type="inferred from homology"/>